<dbReference type="EMBL" id="JAWXYB010000018">
    <property type="protein sequence ID" value="MDX5932614.1"/>
    <property type="molecule type" value="Genomic_DNA"/>
</dbReference>
<feature type="domain" description="Rhodanese" evidence="1">
    <location>
        <begin position="18"/>
        <end position="138"/>
    </location>
</feature>
<dbReference type="InterPro" id="IPR036873">
    <property type="entry name" value="Rhodanese-like_dom_sf"/>
</dbReference>
<dbReference type="CDD" id="cd00158">
    <property type="entry name" value="RHOD"/>
    <property type="match status" value="1"/>
</dbReference>
<name>A0AAW9DVT2_ACIAO</name>
<comment type="caution">
    <text evidence="2">The sequence shown here is derived from an EMBL/GenBank/DDBJ whole genome shotgun (WGS) entry which is preliminary data.</text>
</comment>
<evidence type="ECO:0000259" key="1">
    <source>
        <dbReference type="PROSITE" id="PS50206"/>
    </source>
</evidence>
<keyword evidence="3" id="KW-1185">Reference proteome</keyword>
<dbReference type="PANTHER" id="PTHR44086:SF10">
    <property type="entry name" value="THIOSULFATE SULFURTRANSFERASE_RHODANESE-LIKE DOMAIN-CONTAINING PROTEIN 3"/>
    <property type="match status" value="1"/>
</dbReference>
<proteinExistence type="predicted"/>
<accession>A0AAW9DVT2</accession>
<dbReference type="InterPro" id="IPR001763">
    <property type="entry name" value="Rhodanese-like_dom"/>
</dbReference>
<dbReference type="Gene3D" id="3.40.250.10">
    <property type="entry name" value="Rhodanese-like domain"/>
    <property type="match status" value="1"/>
</dbReference>
<reference evidence="2 3" key="1">
    <citation type="submission" date="2023-11" db="EMBL/GenBank/DDBJ databases">
        <title>MicrobeMod: A computational toolkit for identifying prokaryotic methylation and restriction-modification with nanopore sequencing.</title>
        <authorList>
            <person name="Crits-Christoph A."/>
            <person name="Kang S.C."/>
            <person name="Lee H."/>
            <person name="Ostrov N."/>
        </authorList>
    </citation>
    <scope>NUCLEOTIDE SEQUENCE [LARGE SCALE GENOMIC DNA]</scope>
    <source>
        <strain evidence="2 3">DSMZ 700</strain>
    </source>
</reference>
<dbReference type="SUPFAM" id="SSF52821">
    <property type="entry name" value="Rhodanese/Cell cycle control phosphatase"/>
    <property type="match status" value="1"/>
</dbReference>
<dbReference type="PROSITE" id="PS50206">
    <property type="entry name" value="RHODANESE_3"/>
    <property type="match status" value="1"/>
</dbReference>
<dbReference type="RefSeq" id="WP_319615468.1">
    <property type="nucleotide sequence ID" value="NZ_JAWXYB010000018.1"/>
</dbReference>
<dbReference type="AlphaFoldDB" id="A0AAW9DVT2"/>
<dbReference type="Pfam" id="PF00581">
    <property type="entry name" value="Rhodanese"/>
    <property type="match status" value="1"/>
</dbReference>
<dbReference type="Proteomes" id="UP001279553">
    <property type="component" value="Unassembled WGS sequence"/>
</dbReference>
<sequence length="155" mass="17225">MSELRCEVSIPTAREMIAIGAGLLIDVRQAFELELEGHIPGAVHVPLFTFKNSLGKPLDQDEQEMLDAEEPDRKNAAMFVMDLNKLYFAKERPCFLCLCNSGRRSLYAAKLLSDLGYTHSYSVRGGWRDWRSPDHAAPEFLPAGILDARDGVAAA</sequence>
<evidence type="ECO:0000313" key="3">
    <source>
        <dbReference type="Proteomes" id="UP001279553"/>
    </source>
</evidence>
<protein>
    <submittedName>
        <fullName evidence="2">Rhodanese-like domain-containing protein</fullName>
    </submittedName>
</protein>
<gene>
    <name evidence="2" type="ORF">SIL87_17820</name>
</gene>
<organism evidence="2 3">
    <name type="scientific">Acidiphilium acidophilum</name>
    <name type="common">Thiobacillus acidophilus</name>
    <dbReference type="NCBI Taxonomy" id="76588"/>
    <lineage>
        <taxon>Bacteria</taxon>
        <taxon>Pseudomonadati</taxon>
        <taxon>Pseudomonadota</taxon>
        <taxon>Alphaproteobacteria</taxon>
        <taxon>Acetobacterales</taxon>
        <taxon>Acidocellaceae</taxon>
        <taxon>Acidiphilium</taxon>
    </lineage>
</organism>
<evidence type="ECO:0000313" key="2">
    <source>
        <dbReference type="EMBL" id="MDX5932614.1"/>
    </source>
</evidence>
<dbReference type="PANTHER" id="PTHR44086">
    <property type="entry name" value="THIOSULFATE SULFURTRANSFERASE RDL2, MITOCHONDRIAL-RELATED"/>
    <property type="match status" value="1"/>
</dbReference>
<dbReference type="GO" id="GO:0004792">
    <property type="term" value="F:thiosulfate-cyanide sulfurtransferase activity"/>
    <property type="evidence" value="ECO:0007669"/>
    <property type="project" value="TreeGrafter"/>
</dbReference>
<dbReference type="SMART" id="SM00450">
    <property type="entry name" value="RHOD"/>
    <property type="match status" value="1"/>
</dbReference>